<name>A0ABR9FCL3_9GAMM</name>
<evidence type="ECO:0000259" key="1">
    <source>
        <dbReference type="Pfam" id="PF13676"/>
    </source>
</evidence>
<dbReference type="Pfam" id="PF13676">
    <property type="entry name" value="TIR_2"/>
    <property type="match status" value="1"/>
</dbReference>
<dbReference type="RefSeq" id="WP_096277120.1">
    <property type="nucleotide sequence ID" value="NZ_JABUZC010000028.1"/>
</dbReference>
<keyword evidence="2" id="KW-0675">Receptor</keyword>
<protein>
    <submittedName>
        <fullName evidence="2">Toll/interleukin-1 receptor domain-containing protein</fullName>
    </submittedName>
</protein>
<feature type="domain" description="TIR" evidence="1">
    <location>
        <begin position="31"/>
        <end position="125"/>
    </location>
</feature>
<comment type="caution">
    <text evidence="2">The sequence shown here is derived from an EMBL/GenBank/DDBJ whole genome shotgun (WGS) entry which is preliminary data.</text>
</comment>
<sequence>MAIYQYELSNASFRKQQRVFSSPSIGRPTAFLSHSHKDNQQALGLQQMLIEQGWDIYIDWQDQKMPERPDAETARRIKNAIVHANWFLFLATENSMSSRWCPWEIGYADGKKNLNNIVIVPTVDSSGRHHGNEYLQLYSRIDTTPNGALALYDLQGHSRWLRNI</sequence>
<dbReference type="InterPro" id="IPR000157">
    <property type="entry name" value="TIR_dom"/>
</dbReference>
<accession>A0ABR9FCL3</accession>
<keyword evidence="3" id="KW-1185">Reference proteome</keyword>
<reference evidence="2 3" key="1">
    <citation type="submission" date="2020-07" db="EMBL/GenBank/DDBJ databases">
        <title>Halophilic bacteria isolated from french cheeses.</title>
        <authorList>
            <person name="Kothe C.I."/>
            <person name="Farah-Kraiem B."/>
            <person name="Renault P."/>
            <person name="Dridi B."/>
        </authorList>
    </citation>
    <scope>NUCLEOTIDE SEQUENCE [LARGE SCALE GENOMIC DNA]</scope>
    <source>
        <strain evidence="2 3">FME16</strain>
    </source>
</reference>
<evidence type="ECO:0000313" key="3">
    <source>
        <dbReference type="Proteomes" id="UP000754821"/>
    </source>
</evidence>
<organism evidence="2 3">
    <name type="scientific">Halomonas citrativorans</name>
    <dbReference type="NCBI Taxonomy" id="2742612"/>
    <lineage>
        <taxon>Bacteria</taxon>
        <taxon>Pseudomonadati</taxon>
        <taxon>Pseudomonadota</taxon>
        <taxon>Gammaproteobacteria</taxon>
        <taxon>Oceanospirillales</taxon>
        <taxon>Halomonadaceae</taxon>
        <taxon>Halomonas</taxon>
    </lineage>
</organism>
<dbReference type="SUPFAM" id="SSF52200">
    <property type="entry name" value="Toll/Interleukin receptor TIR domain"/>
    <property type="match status" value="1"/>
</dbReference>
<dbReference type="Proteomes" id="UP000754821">
    <property type="component" value="Unassembled WGS sequence"/>
</dbReference>
<evidence type="ECO:0000313" key="2">
    <source>
        <dbReference type="EMBL" id="MBE0402935.1"/>
    </source>
</evidence>
<gene>
    <name evidence="2" type="ORF">EI163_05080</name>
</gene>
<proteinExistence type="predicted"/>
<dbReference type="InterPro" id="IPR035897">
    <property type="entry name" value="Toll_tir_struct_dom_sf"/>
</dbReference>
<dbReference type="Gene3D" id="3.40.50.10140">
    <property type="entry name" value="Toll/interleukin-1 receptor homology (TIR) domain"/>
    <property type="match status" value="1"/>
</dbReference>
<dbReference type="EMBL" id="RRZC01000003">
    <property type="protein sequence ID" value="MBE0402935.1"/>
    <property type="molecule type" value="Genomic_DNA"/>
</dbReference>